<comment type="caution">
    <text evidence="2">The sequence shown here is derived from an EMBL/GenBank/DDBJ whole genome shotgun (WGS) entry which is preliminary data.</text>
</comment>
<dbReference type="EMBL" id="LAZR01018234">
    <property type="protein sequence ID" value="KKL97159.1"/>
    <property type="molecule type" value="Genomic_DNA"/>
</dbReference>
<proteinExistence type="predicted"/>
<accession>A0A0F9GE97</accession>
<feature type="region of interest" description="Disordered" evidence="1">
    <location>
        <begin position="59"/>
        <end position="96"/>
    </location>
</feature>
<dbReference type="AlphaFoldDB" id="A0A0F9GE97"/>
<sequence length="96" mass="10350">MTRSTTDWPHLLPDPYLCIETRGWCFNIFGGGSPAAPAPLPPVPTFDDPAIEARRRKLKSAEARRRGRRSTQLTGGQGVLGDAPVVRPQLTGNLGG</sequence>
<evidence type="ECO:0000256" key="1">
    <source>
        <dbReference type="SAM" id="MobiDB-lite"/>
    </source>
</evidence>
<gene>
    <name evidence="2" type="ORF">LCGC14_1837290</name>
</gene>
<protein>
    <submittedName>
        <fullName evidence="2">Uncharacterized protein</fullName>
    </submittedName>
</protein>
<organism evidence="2">
    <name type="scientific">marine sediment metagenome</name>
    <dbReference type="NCBI Taxonomy" id="412755"/>
    <lineage>
        <taxon>unclassified sequences</taxon>
        <taxon>metagenomes</taxon>
        <taxon>ecological metagenomes</taxon>
    </lineage>
</organism>
<evidence type="ECO:0000313" key="2">
    <source>
        <dbReference type="EMBL" id="KKL97159.1"/>
    </source>
</evidence>
<name>A0A0F9GE97_9ZZZZ</name>
<reference evidence="2" key="1">
    <citation type="journal article" date="2015" name="Nature">
        <title>Complex archaea that bridge the gap between prokaryotes and eukaryotes.</title>
        <authorList>
            <person name="Spang A."/>
            <person name="Saw J.H."/>
            <person name="Jorgensen S.L."/>
            <person name="Zaremba-Niedzwiedzka K."/>
            <person name="Martijn J."/>
            <person name="Lind A.E."/>
            <person name="van Eijk R."/>
            <person name="Schleper C."/>
            <person name="Guy L."/>
            <person name="Ettema T.J."/>
        </authorList>
    </citation>
    <scope>NUCLEOTIDE SEQUENCE</scope>
</reference>